<keyword evidence="8" id="KW-0067">ATP-binding</keyword>
<proteinExistence type="predicted"/>
<dbReference type="GO" id="GO:0019199">
    <property type="term" value="F:transmembrane receptor protein kinase activity"/>
    <property type="evidence" value="ECO:0007669"/>
    <property type="project" value="InterPro"/>
</dbReference>
<dbReference type="AlphaFoldDB" id="A0A2G9HV22"/>
<feature type="transmembrane region" description="Helical" evidence="9">
    <location>
        <begin position="211"/>
        <end position="234"/>
    </location>
</feature>
<comment type="caution">
    <text evidence="12">The sequence shown here is derived from an EMBL/GenBank/DDBJ whole genome shotgun (WGS) entry which is preliminary data.</text>
</comment>
<dbReference type="GO" id="GO:0045087">
    <property type="term" value="P:innate immune response"/>
    <property type="evidence" value="ECO:0007669"/>
    <property type="project" value="InterPro"/>
</dbReference>
<dbReference type="GO" id="GO:0005524">
    <property type="term" value="F:ATP binding"/>
    <property type="evidence" value="ECO:0007669"/>
    <property type="project" value="UniProtKB-UniRule"/>
</dbReference>
<dbReference type="Pfam" id="PF07714">
    <property type="entry name" value="PK_Tyr_Ser-Thr"/>
    <property type="match status" value="1"/>
</dbReference>
<keyword evidence="12" id="KW-0418">Kinase</keyword>
<dbReference type="Gene3D" id="3.30.200.20">
    <property type="entry name" value="Phosphorylase Kinase, domain 1"/>
    <property type="match status" value="1"/>
</dbReference>
<dbReference type="InterPro" id="IPR044812">
    <property type="entry name" value="CERK1/LYK3-like"/>
</dbReference>
<keyword evidence="4 10" id="KW-0732">Signal</keyword>
<name>A0A2G9HV22_9LAMI</name>
<reference evidence="13" key="1">
    <citation type="journal article" date="2018" name="Gigascience">
        <title>Genome assembly of the Pink Ipe (Handroanthus impetiginosus, Bignoniaceae), a highly valued, ecologically keystone Neotropical timber forest tree.</title>
        <authorList>
            <person name="Silva-Junior O.B."/>
            <person name="Grattapaglia D."/>
            <person name="Novaes E."/>
            <person name="Collevatti R.G."/>
        </authorList>
    </citation>
    <scope>NUCLEOTIDE SEQUENCE [LARGE SCALE GENOMIC DNA]</scope>
    <source>
        <strain evidence="13">cv. UFG-1</strain>
    </source>
</reference>
<dbReference type="SUPFAM" id="SSF56112">
    <property type="entry name" value="Protein kinase-like (PK-like)"/>
    <property type="match status" value="1"/>
</dbReference>
<dbReference type="EC" id="2.7.11.1" evidence="12"/>
<evidence type="ECO:0000256" key="10">
    <source>
        <dbReference type="SAM" id="SignalP"/>
    </source>
</evidence>
<dbReference type="GO" id="GO:0004674">
    <property type="term" value="F:protein serine/threonine kinase activity"/>
    <property type="evidence" value="ECO:0007669"/>
    <property type="project" value="UniProtKB-KW"/>
</dbReference>
<dbReference type="STRING" id="429701.A0A2G9HV22"/>
<organism evidence="12 13">
    <name type="scientific">Handroanthus impetiginosus</name>
    <dbReference type="NCBI Taxonomy" id="429701"/>
    <lineage>
        <taxon>Eukaryota</taxon>
        <taxon>Viridiplantae</taxon>
        <taxon>Streptophyta</taxon>
        <taxon>Embryophyta</taxon>
        <taxon>Tracheophyta</taxon>
        <taxon>Spermatophyta</taxon>
        <taxon>Magnoliopsida</taxon>
        <taxon>eudicotyledons</taxon>
        <taxon>Gunneridae</taxon>
        <taxon>Pentapetalae</taxon>
        <taxon>asterids</taxon>
        <taxon>lamiids</taxon>
        <taxon>Lamiales</taxon>
        <taxon>Bignoniaceae</taxon>
        <taxon>Crescentiina</taxon>
        <taxon>Tabebuia alliance</taxon>
        <taxon>Handroanthus</taxon>
    </lineage>
</organism>
<comment type="subcellular location">
    <subcellularLocation>
        <location evidence="1">Cell membrane</location>
        <topology evidence="1">Single-pass membrane protein</topology>
    </subcellularLocation>
</comment>
<evidence type="ECO:0000256" key="9">
    <source>
        <dbReference type="SAM" id="Phobius"/>
    </source>
</evidence>
<evidence type="ECO:0000256" key="6">
    <source>
        <dbReference type="ARBA" id="ARBA00023136"/>
    </source>
</evidence>
<dbReference type="InterPro" id="IPR011009">
    <property type="entry name" value="Kinase-like_dom_sf"/>
</dbReference>
<dbReference type="Pfam" id="PF23577">
    <property type="entry name" value="LysM_RLK"/>
    <property type="match status" value="1"/>
</dbReference>
<dbReference type="GO" id="GO:0005886">
    <property type="term" value="C:plasma membrane"/>
    <property type="evidence" value="ECO:0007669"/>
    <property type="project" value="UniProtKB-SubCell"/>
</dbReference>
<evidence type="ECO:0000256" key="1">
    <source>
        <dbReference type="ARBA" id="ARBA00004162"/>
    </source>
</evidence>
<evidence type="ECO:0000256" key="8">
    <source>
        <dbReference type="PROSITE-ProRule" id="PRU10141"/>
    </source>
</evidence>
<sequence>MIPMKLLIGILLIVIFSAADGRCSRGCDVALASYYVWQGANLSFISSITQNSIPSILSYNPQIPNQDVVLADTRINVPFRCECLNGSKYLGHLFTYTSSPGVTYNLIAGTYYSNLTTAQWMERNNNYPASNIPDTGVPLNVPVNCSCGDSDVSEDYGLFVTYPLRPGESLESVASTSNLTTDLVRRYNPTANFSAGSGLVYIPGTGLSTGAIAGISVAGIVGALLFAGCLYVGFRRKKNVQKIQLLEQAGDAPEGTTIKAPDSAGTQDGGLRGITVDKSVEFSYEELANATNNFSLANKIGEGGFGAVYYAELRGEKAAIKKMDMQASKEFLAELKVLTRVHHLNLVLHYILQQTHCLSL</sequence>
<evidence type="ECO:0000256" key="7">
    <source>
        <dbReference type="ARBA" id="ARBA00023157"/>
    </source>
</evidence>
<protein>
    <submittedName>
        <fullName evidence="12">Non-specific serine/threonine protein kinase</fullName>
        <ecNumber evidence="12">2.7.11.1</ecNumber>
    </submittedName>
</protein>
<dbReference type="InterPro" id="IPR017441">
    <property type="entry name" value="Protein_kinase_ATP_BS"/>
</dbReference>
<dbReference type="PROSITE" id="PS50011">
    <property type="entry name" value="PROTEIN_KINASE_DOM"/>
    <property type="match status" value="1"/>
</dbReference>
<dbReference type="PANTHER" id="PTHR46204">
    <property type="entry name" value="CHITIN ELICITOR RECEPTOR KINASE 1-RELATED"/>
    <property type="match status" value="1"/>
</dbReference>
<feature type="signal peptide" evidence="10">
    <location>
        <begin position="1"/>
        <end position="21"/>
    </location>
</feature>
<dbReference type="InterPro" id="IPR000719">
    <property type="entry name" value="Prot_kinase_dom"/>
</dbReference>
<dbReference type="InterPro" id="IPR001245">
    <property type="entry name" value="Ser-Thr/Tyr_kinase_cat_dom"/>
</dbReference>
<evidence type="ECO:0000256" key="2">
    <source>
        <dbReference type="ARBA" id="ARBA00022475"/>
    </source>
</evidence>
<accession>A0A2G9HV22</accession>
<feature type="chain" id="PRO_5013755525" evidence="10">
    <location>
        <begin position="22"/>
        <end position="360"/>
    </location>
</feature>
<keyword evidence="8" id="KW-0547">Nucleotide-binding</keyword>
<feature type="binding site" evidence="8">
    <location>
        <position position="322"/>
    </location>
    <ligand>
        <name>ATP</name>
        <dbReference type="ChEBI" id="CHEBI:30616"/>
    </ligand>
</feature>
<evidence type="ECO:0000256" key="3">
    <source>
        <dbReference type="ARBA" id="ARBA00022692"/>
    </source>
</evidence>
<evidence type="ECO:0000259" key="11">
    <source>
        <dbReference type="PROSITE" id="PS50011"/>
    </source>
</evidence>
<keyword evidence="13" id="KW-1185">Reference proteome</keyword>
<keyword evidence="3 9" id="KW-0812">Transmembrane</keyword>
<evidence type="ECO:0000313" key="13">
    <source>
        <dbReference type="Proteomes" id="UP000231279"/>
    </source>
</evidence>
<dbReference type="PROSITE" id="PS00107">
    <property type="entry name" value="PROTEIN_KINASE_ATP"/>
    <property type="match status" value="1"/>
</dbReference>
<dbReference type="Proteomes" id="UP000231279">
    <property type="component" value="Unassembled WGS sequence"/>
</dbReference>
<dbReference type="PANTHER" id="PTHR46204:SF2">
    <property type="entry name" value="CHITIN ELICITOR RECEPTOR KINASE 1"/>
    <property type="match status" value="1"/>
</dbReference>
<evidence type="ECO:0000256" key="4">
    <source>
        <dbReference type="ARBA" id="ARBA00022729"/>
    </source>
</evidence>
<keyword evidence="7" id="KW-1015">Disulfide bond</keyword>
<dbReference type="EMBL" id="NKXS01000992">
    <property type="protein sequence ID" value="PIN21170.1"/>
    <property type="molecule type" value="Genomic_DNA"/>
</dbReference>
<dbReference type="OrthoDB" id="1843677at2759"/>
<keyword evidence="5 9" id="KW-1133">Transmembrane helix</keyword>
<feature type="domain" description="Protein kinase" evidence="11">
    <location>
        <begin position="294"/>
        <end position="360"/>
    </location>
</feature>
<keyword evidence="12" id="KW-0808">Transferase</keyword>
<evidence type="ECO:0000256" key="5">
    <source>
        <dbReference type="ARBA" id="ARBA00022989"/>
    </source>
</evidence>
<keyword evidence="2" id="KW-1003">Cell membrane</keyword>
<keyword evidence="12" id="KW-0723">Serine/threonine-protein kinase</keyword>
<dbReference type="InterPro" id="IPR057097">
    <property type="entry name" value="LysM_RLK3/10"/>
</dbReference>
<evidence type="ECO:0000313" key="12">
    <source>
        <dbReference type="EMBL" id="PIN21170.1"/>
    </source>
</evidence>
<gene>
    <name evidence="12" type="ORF">CDL12_06130</name>
</gene>
<keyword evidence="6 9" id="KW-0472">Membrane</keyword>